<dbReference type="InterPro" id="IPR052371">
    <property type="entry name" value="BFD-associated_ferredoxin"/>
</dbReference>
<keyword evidence="6" id="KW-0411">Iron-sulfur</keyword>
<evidence type="ECO:0000256" key="2">
    <source>
        <dbReference type="ARBA" id="ARBA00022714"/>
    </source>
</evidence>
<evidence type="ECO:0000313" key="10">
    <source>
        <dbReference type="EMBL" id="ROQ00112.1"/>
    </source>
</evidence>
<evidence type="ECO:0000256" key="4">
    <source>
        <dbReference type="ARBA" id="ARBA00022982"/>
    </source>
</evidence>
<name>A0A3N1M318_9PROT</name>
<keyword evidence="3" id="KW-0479">Metal-binding</keyword>
<keyword evidence="2" id="KW-0001">2Fe-2S</keyword>
<evidence type="ECO:0000256" key="1">
    <source>
        <dbReference type="ARBA" id="ARBA00022448"/>
    </source>
</evidence>
<comment type="caution">
    <text evidence="10">The sequence shown here is derived from an EMBL/GenBank/DDBJ whole genome shotgun (WGS) entry which is preliminary data.</text>
</comment>
<evidence type="ECO:0000256" key="3">
    <source>
        <dbReference type="ARBA" id="ARBA00022723"/>
    </source>
</evidence>
<dbReference type="OrthoDB" id="7428628at2"/>
<dbReference type="InterPro" id="IPR041854">
    <property type="entry name" value="BFD-like_2Fe2S-bd_dom_sf"/>
</dbReference>
<dbReference type="PANTHER" id="PTHR37424">
    <property type="entry name" value="BACTERIOFERRITIN-ASSOCIATED FERREDOXIN"/>
    <property type="match status" value="1"/>
</dbReference>
<evidence type="ECO:0000256" key="5">
    <source>
        <dbReference type="ARBA" id="ARBA00023004"/>
    </source>
</evidence>
<keyword evidence="5" id="KW-0408">Iron</keyword>
<sequence length="63" mass="6644">MIVCSCRVISDREIRAAAAAGARRCGEVFRRCGNAPQCGTCLPTIREMLASACADRPMLAGAD</sequence>
<organism evidence="10 11">
    <name type="scientific">Stella humosa</name>
    <dbReference type="NCBI Taxonomy" id="94"/>
    <lineage>
        <taxon>Bacteria</taxon>
        <taxon>Pseudomonadati</taxon>
        <taxon>Pseudomonadota</taxon>
        <taxon>Alphaproteobacteria</taxon>
        <taxon>Rhodospirillales</taxon>
        <taxon>Stellaceae</taxon>
        <taxon>Stella</taxon>
    </lineage>
</organism>
<dbReference type="InterPro" id="IPR007419">
    <property type="entry name" value="BFD-like_2Fe2S-bd_dom"/>
</dbReference>
<evidence type="ECO:0000259" key="9">
    <source>
        <dbReference type="Pfam" id="PF04324"/>
    </source>
</evidence>
<dbReference type="GO" id="GO:0046872">
    <property type="term" value="F:metal ion binding"/>
    <property type="evidence" value="ECO:0007669"/>
    <property type="project" value="UniProtKB-KW"/>
</dbReference>
<dbReference type="Proteomes" id="UP000278222">
    <property type="component" value="Unassembled WGS sequence"/>
</dbReference>
<keyword evidence="1" id="KW-0813">Transport</keyword>
<feature type="domain" description="BFD-like [2Fe-2S]-binding" evidence="9">
    <location>
        <begin position="2"/>
        <end position="50"/>
    </location>
</feature>
<evidence type="ECO:0000256" key="6">
    <source>
        <dbReference type="ARBA" id="ARBA00023014"/>
    </source>
</evidence>
<dbReference type="Pfam" id="PF04324">
    <property type="entry name" value="Fer2_BFD"/>
    <property type="match status" value="1"/>
</dbReference>
<keyword evidence="11" id="KW-1185">Reference proteome</keyword>
<keyword evidence="4" id="KW-0249">Electron transport</keyword>
<gene>
    <name evidence="10" type="ORF">EDC65_1908</name>
</gene>
<comment type="similarity">
    <text evidence="8">Belongs to the Bfd family.</text>
</comment>
<evidence type="ECO:0000313" key="11">
    <source>
        <dbReference type="Proteomes" id="UP000278222"/>
    </source>
</evidence>
<accession>A0A3N1M318</accession>
<dbReference type="EMBL" id="RJKX01000013">
    <property type="protein sequence ID" value="ROQ00112.1"/>
    <property type="molecule type" value="Genomic_DNA"/>
</dbReference>
<proteinExistence type="inferred from homology"/>
<evidence type="ECO:0000256" key="8">
    <source>
        <dbReference type="ARBA" id="ARBA00046332"/>
    </source>
</evidence>
<evidence type="ECO:0000256" key="7">
    <source>
        <dbReference type="ARBA" id="ARBA00039386"/>
    </source>
</evidence>
<dbReference type="GO" id="GO:0051537">
    <property type="term" value="F:2 iron, 2 sulfur cluster binding"/>
    <property type="evidence" value="ECO:0007669"/>
    <property type="project" value="UniProtKB-KW"/>
</dbReference>
<dbReference type="AlphaFoldDB" id="A0A3N1M318"/>
<dbReference type="Gene3D" id="1.10.10.1100">
    <property type="entry name" value="BFD-like [2Fe-2S]-binding domain"/>
    <property type="match status" value="1"/>
</dbReference>
<reference evidence="10 11" key="1">
    <citation type="submission" date="2018-11" db="EMBL/GenBank/DDBJ databases">
        <title>Genomic Encyclopedia of Type Strains, Phase IV (KMG-IV): sequencing the most valuable type-strain genomes for metagenomic binning, comparative biology and taxonomic classification.</title>
        <authorList>
            <person name="Goeker M."/>
        </authorList>
    </citation>
    <scope>NUCLEOTIDE SEQUENCE [LARGE SCALE GENOMIC DNA]</scope>
    <source>
        <strain evidence="10 11">DSM 5900</strain>
    </source>
</reference>
<dbReference type="RefSeq" id="WP_123689427.1">
    <property type="nucleotide sequence ID" value="NZ_AP019700.1"/>
</dbReference>
<dbReference type="PANTHER" id="PTHR37424:SF1">
    <property type="entry name" value="BACTERIOFERRITIN-ASSOCIATED FERREDOXIN"/>
    <property type="match status" value="1"/>
</dbReference>
<protein>
    <recommendedName>
        <fullName evidence="7">Bacterioferritin-associated ferredoxin</fullName>
    </recommendedName>
</protein>